<gene>
    <name evidence="2" type="ORF">SAMN05192551_107136</name>
</gene>
<feature type="domain" description="Peptidase M16C associated" evidence="1">
    <location>
        <begin position="464"/>
        <end position="714"/>
    </location>
</feature>
<dbReference type="GO" id="GO:0004222">
    <property type="term" value="F:metalloendopeptidase activity"/>
    <property type="evidence" value="ECO:0007669"/>
    <property type="project" value="TreeGrafter"/>
</dbReference>
<keyword evidence="3" id="KW-1185">Reference proteome</keyword>
<dbReference type="OrthoDB" id="9762027at2"/>
<dbReference type="Pfam" id="PF05193">
    <property type="entry name" value="Peptidase_M16_C"/>
    <property type="match status" value="1"/>
</dbReference>
<proteinExistence type="predicted"/>
<dbReference type="SUPFAM" id="SSF63411">
    <property type="entry name" value="LuxS/MPP-like metallohydrolase"/>
    <property type="match status" value="4"/>
</dbReference>
<dbReference type="GO" id="GO:0016485">
    <property type="term" value="P:protein processing"/>
    <property type="evidence" value="ECO:0007669"/>
    <property type="project" value="TreeGrafter"/>
</dbReference>
<evidence type="ECO:0000313" key="3">
    <source>
        <dbReference type="Proteomes" id="UP000199287"/>
    </source>
</evidence>
<dbReference type="Pfam" id="PF08367">
    <property type="entry name" value="M16C_assoc"/>
    <property type="match status" value="1"/>
</dbReference>
<evidence type="ECO:0000259" key="1">
    <source>
        <dbReference type="SMART" id="SM01264"/>
    </source>
</evidence>
<dbReference type="EMBL" id="FOQA01000007">
    <property type="protein sequence ID" value="SFI17056.1"/>
    <property type="molecule type" value="Genomic_DNA"/>
</dbReference>
<dbReference type="InterPro" id="IPR055130">
    <property type="entry name" value="PreP_C"/>
</dbReference>
<dbReference type="AlphaFoldDB" id="A0A1I3G0S6"/>
<accession>A0A1I3G0S6</accession>
<protein>
    <recommendedName>
        <fullName evidence="1">Peptidase M16C associated domain-containing protein</fullName>
    </recommendedName>
</protein>
<dbReference type="RefSeq" id="WP_093372921.1">
    <property type="nucleotide sequence ID" value="NZ_FOQA01000007.1"/>
</dbReference>
<dbReference type="PANTHER" id="PTHR43016:SF13">
    <property type="entry name" value="PRESEQUENCE PROTEASE, MITOCHONDRIAL"/>
    <property type="match status" value="1"/>
</dbReference>
<dbReference type="FunFam" id="3.30.830.10:FF:000034">
    <property type="entry name" value="presequence protease 1, chloroplastic/mitochondrial"/>
    <property type="match status" value="1"/>
</dbReference>
<reference evidence="3" key="1">
    <citation type="submission" date="2016-10" db="EMBL/GenBank/DDBJ databases">
        <authorList>
            <person name="Varghese N."/>
            <person name="Submissions S."/>
        </authorList>
    </citation>
    <scope>NUCLEOTIDE SEQUENCE [LARGE SCALE GENOMIC DNA]</scope>
    <source>
        <strain evidence="3">Z-7934</strain>
    </source>
</reference>
<dbReference type="Pfam" id="PF22516">
    <property type="entry name" value="PreP_C"/>
    <property type="match status" value="1"/>
</dbReference>
<dbReference type="STRING" id="69895.SAMN05192551_107136"/>
<dbReference type="SMART" id="SM01264">
    <property type="entry name" value="M16C_associated"/>
    <property type="match status" value="1"/>
</dbReference>
<name>A0A1I3G0S6_9FIRM</name>
<dbReference type="Gene3D" id="3.30.830.10">
    <property type="entry name" value="Metalloenzyme, LuxS/M16 peptidase-like"/>
    <property type="match status" value="4"/>
</dbReference>
<dbReference type="GO" id="GO:0046872">
    <property type="term" value="F:metal ion binding"/>
    <property type="evidence" value="ECO:0007669"/>
    <property type="project" value="InterPro"/>
</dbReference>
<sequence length="977" mass="112765">MELVYNQEYHGFILEEKKALNDLNAVGYLFRHKKSGAKLFYLSCQDDNKVFSVTFRTPPRSNNGLPHILEHSVLCGSRKYPLKDPFVELAKGSMNTFLNAMTFSDKTMYPVASRNKQDFMNLMDVYLDSVFYPNIYERPEILQQEGWHYEWKQDVDELSIKGVVYNEMKGAFSSPEQMLFRKTQESLFPDTPYGYESGGDPQYIPSLTQKEFIEYHKEYYHPSNAYFYFYGDGDILEHLEYLNKEYLKEFDAIKTNSSINWQQPFAEPVTKMIQYPISSEEKTENKTYLSLNIVVGNSKDPELHLAMDMLNTILLGTSAAPLKKKLIEAEVGRDVFGYYDGSIQQPVFGIVAKNSNESLADQFQKVIFETLKDLVQNGIDKALIESVINSHEFKLREADFGRYPKGLIYGMKLMESWLYDADPYIHLEYSPVLERIKKSLSEPYFEKLIQTYLLENTHCSFIKVIPEPGLNDKKEQAIAEKLNQQKSKMSPEEVTELVEENAKLEAWQNQEASIEEIESIPLLSINDLESEPEKIPMQVSHLGRVPVLKHPLFTNNIVYTNLYFDVNQLTLEEMPTVGLLISLLGRLSTESFHYEDLSNEIYLHTGGIGFSVEGFSQNGDPTEYAPKVQLQARALTHKSKEMWFLIEEIGMRTKWTEKKRIREVIREIKSRLEMSILQEGHMVSAKRALSYLSPIAQFQELVSGIEFYHYISELEENYDNRYEKLITEFKGLQHKIFNISNLTVSLTAEDDDIEKMDNHLAHYFQQLDQTEPKESAKSIRSTNPRKNEGMYLSSDVQYVAKAGNLIKAGYKYTGSLQVLKTMISLDYLWKKVRVVGGAYGAMAGFQRNGNMYLVSYRDPNLEETLQVYKDLIEYVSNFSADEREMRKYIIGTMSRIDAPLTPAMKAEKSDAHYFSGITQEDLYEERQAILSTTPETITSLADMLQESLREEYICVVGNENKIKKAQGIFQRLVPVLR</sequence>
<dbReference type="PANTHER" id="PTHR43016">
    <property type="entry name" value="PRESEQUENCE PROTEASE"/>
    <property type="match status" value="1"/>
</dbReference>
<dbReference type="InterPro" id="IPR011249">
    <property type="entry name" value="Metalloenz_LuxS/M16"/>
</dbReference>
<evidence type="ECO:0000313" key="2">
    <source>
        <dbReference type="EMBL" id="SFI17056.1"/>
    </source>
</evidence>
<organism evidence="2 3">
    <name type="scientific">Tindallia magadiensis</name>
    <dbReference type="NCBI Taxonomy" id="69895"/>
    <lineage>
        <taxon>Bacteria</taxon>
        <taxon>Bacillati</taxon>
        <taxon>Bacillota</taxon>
        <taxon>Clostridia</taxon>
        <taxon>Peptostreptococcales</taxon>
        <taxon>Tindalliaceae</taxon>
        <taxon>Tindallia</taxon>
    </lineage>
</organism>
<dbReference type="InterPro" id="IPR007863">
    <property type="entry name" value="Peptidase_M16_C"/>
</dbReference>
<dbReference type="Proteomes" id="UP000199287">
    <property type="component" value="Unassembled WGS sequence"/>
</dbReference>
<dbReference type="InterPro" id="IPR013578">
    <property type="entry name" value="Peptidase_M16C_assoc"/>
</dbReference>
<dbReference type="InterPro" id="IPR011765">
    <property type="entry name" value="Pept_M16_N"/>
</dbReference>
<dbReference type="Pfam" id="PF00675">
    <property type="entry name" value="Peptidase_M16"/>
    <property type="match status" value="1"/>
</dbReference>